<accession>M5G7B8</accession>
<keyword evidence="2" id="KW-1185">Reference proteome</keyword>
<evidence type="ECO:0000313" key="1">
    <source>
        <dbReference type="EMBL" id="EJU04629.1"/>
    </source>
</evidence>
<dbReference type="Proteomes" id="UP000030653">
    <property type="component" value="Unassembled WGS sequence"/>
</dbReference>
<protein>
    <recommendedName>
        <fullName evidence="3">DDE-1 domain-containing protein</fullName>
    </recommendedName>
</protein>
<organism evidence="1 2">
    <name type="scientific">Dacryopinax primogenitus (strain DJM 731)</name>
    <name type="common">Brown rot fungus</name>
    <dbReference type="NCBI Taxonomy" id="1858805"/>
    <lineage>
        <taxon>Eukaryota</taxon>
        <taxon>Fungi</taxon>
        <taxon>Dikarya</taxon>
        <taxon>Basidiomycota</taxon>
        <taxon>Agaricomycotina</taxon>
        <taxon>Dacrymycetes</taxon>
        <taxon>Dacrymycetales</taxon>
        <taxon>Dacrymycetaceae</taxon>
        <taxon>Dacryopinax</taxon>
    </lineage>
</organism>
<sequence>MQSKYGVQPGNFYNFNETCFAMGMIRVTTVVISSEWTARPKAIQPGNWEWATAICYIAADGYVLPSFLCMLGQHHLATWYVDNNILEDWVVKPTNKGWMDNTTGLE</sequence>
<dbReference type="HOGENOM" id="CLU_013929_13_0_1"/>
<feature type="non-terminal residue" evidence="1">
    <location>
        <position position="106"/>
    </location>
</feature>
<dbReference type="EMBL" id="JH795857">
    <property type="protein sequence ID" value="EJU04629.1"/>
    <property type="molecule type" value="Genomic_DNA"/>
</dbReference>
<dbReference type="OMA" id="WEWATAI"/>
<dbReference type="STRING" id="1858805.M5G7B8"/>
<dbReference type="OrthoDB" id="2917041at2759"/>
<gene>
    <name evidence="1" type="ORF">DACRYDRAFT_34834</name>
</gene>
<proteinExistence type="predicted"/>
<dbReference type="RefSeq" id="XP_040631523.1">
    <property type="nucleotide sequence ID" value="XM_040774387.1"/>
</dbReference>
<dbReference type="AlphaFoldDB" id="M5G7B8"/>
<evidence type="ECO:0008006" key="3">
    <source>
        <dbReference type="Google" id="ProtNLM"/>
    </source>
</evidence>
<dbReference type="GeneID" id="63689449"/>
<reference evidence="1 2" key="1">
    <citation type="journal article" date="2012" name="Science">
        <title>The Paleozoic origin of enzymatic lignin decomposition reconstructed from 31 fungal genomes.</title>
        <authorList>
            <person name="Floudas D."/>
            <person name="Binder M."/>
            <person name="Riley R."/>
            <person name="Barry K."/>
            <person name="Blanchette R.A."/>
            <person name="Henrissat B."/>
            <person name="Martinez A.T."/>
            <person name="Otillar R."/>
            <person name="Spatafora J.W."/>
            <person name="Yadav J.S."/>
            <person name="Aerts A."/>
            <person name="Benoit I."/>
            <person name="Boyd A."/>
            <person name="Carlson A."/>
            <person name="Copeland A."/>
            <person name="Coutinho P.M."/>
            <person name="de Vries R.P."/>
            <person name="Ferreira P."/>
            <person name="Findley K."/>
            <person name="Foster B."/>
            <person name="Gaskell J."/>
            <person name="Glotzer D."/>
            <person name="Gorecki P."/>
            <person name="Heitman J."/>
            <person name="Hesse C."/>
            <person name="Hori C."/>
            <person name="Igarashi K."/>
            <person name="Jurgens J.A."/>
            <person name="Kallen N."/>
            <person name="Kersten P."/>
            <person name="Kohler A."/>
            <person name="Kuees U."/>
            <person name="Kumar T.K.A."/>
            <person name="Kuo A."/>
            <person name="LaButti K."/>
            <person name="Larrondo L.F."/>
            <person name="Lindquist E."/>
            <person name="Ling A."/>
            <person name="Lombard V."/>
            <person name="Lucas S."/>
            <person name="Lundell T."/>
            <person name="Martin R."/>
            <person name="McLaughlin D.J."/>
            <person name="Morgenstern I."/>
            <person name="Morin E."/>
            <person name="Murat C."/>
            <person name="Nagy L.G."/>
            <person name="Nolan M."/>
            <person name="Ohm R.A."/>
            <person name="Patyshakuliyeva A."/>
            <person name="Rokas A."/>
            <person name="Ruiz-Duenas F.J."/>
            <person name="Sabat G."/>
            <person name="Salamov A."/>
            <person name="Samejima M."/>
            <person name="Schmutz J."/>
            <person name="Slot J.C."/>
            <person name="St John F."/>
            <person name="Stenlid J."/>
            <person name="Sun H."/>
            <person name="Sun S."/>
            <person name="Syed K."/>
            <person name="Tsang A."/>
            <person name="Wiebenga A."/>
            <person name="Young D."/>
            <person name="Pisabarro A."/>
            <person name="Eastwood D.C."/>
            <person name="Martin F."/>
            <person name="Cullen D."/>
            <person name="Grigoriev I.V."/>
            <person name="Hibbett D.S."/>
        </authorList>
    </citation>
    <scope>NUCLEOTIDE SEQUENCE [LARGE SCALE GENOMIC DNA]</scope>
    <source>
        <strain evidence="1 2">DJM-731 SS1</strain>
    </source>
</reference>
<evidence type="ECO:0000313" key="2">
    <source>
        <dbReference type="Proteomes" id="UP000030653"/>
    </source>
</evidence>
<name>M5G7B8_DACPD</name>